<dbReference type="GO" id="GO:0015112">
    <property type="term" value="F:nitrate transmembrane transporter activity"/>
    <property type="evidence" value="ECO:0007669"/>
    <property type="project" value="InterPro"/>
</dbReference>
<evidence type="ECO:0000313" key="9">
    <source>
        <dbReference type="EMBL" id="KAK1375007.1"/>
    </source>
</evidence>
<organism evidence="9 10">
    <name type="scientific">Heracleum sosnowskyi</name>
    <dbReference type="NCBI Taxonomy" id="360622"/>
    <lineage>
        <taxon>Eukaryota</taxon>
        <taxon>Viridiplantae</taxon>
        <taxon>Streptophyta</taxon>
        <taxon>Embryophyta</taxon>
        <taxon>Tracheophyta</taxon>
        <taxon>Spermatophyta</taxon>
        <taxon>Magnoliopsida</taxon>
        <taxon>eudicotyledons</taxon>
        <taxon>Gunneridae</taxon>
        <taxon>Pentapetalae</taxon>
        <taxon>asterids</taxon>
        <taxon>campanulids</taxon>
        <taxon>Apiales</taxon>
        <taxon>Apiaceae</taxon>
        <taxon>Apioideae</taxon>
        <taxon>apioid superclade</taxon>
        <taxon>Tordylieae</taxon>
        <taxon>Tordyliinae</taxon>
        <taxon>Heracleum</taxon>
    </lineage>
</organism>
<evidence type="ECO:0000256" key="2">
    <source>
        <dbReference type="ARBA" id="ARBA00008432"/>
    </source>
</evidence>
<proteinExistence type="inferred from homology"/>
<dbReference type="SUPFAM" id="SSF103473">
    <property type="entry name" value="MFS general substrate transporter"/>
    <property type="match status" value="1"/>
</dbReference>
<feature type="transmembrane region" description="Helical" evidence="8">
    <location>
        <begin position="131"/>
        <end position="150"/>
    </location>
</feature>
<sequence>MTTKGNWVARDKYGKFNSKQRALSPLPPLFSFSFCILLQFFRLICVLGRAIWGFIGLLTSLDLKSKSNSHLTSTHSAYSSTASLIRAQVMLRVFLESVLQCSDYKSVVIIQQWPGYFTKKGDVAKDKISKVLWCAVTNYRTWIFFLLYGMSLGVELTTDNVIAEYFFDRFSLKLHTTGIIAAAFGMANMVSRPAGGLLSDIAASHFGMRGRLWNLWILQTLGGIFCICLGRANTLFPSIQQEENLRLTLLLPDSSLTISMALSHQTALPKPPIINLKGRPPPMTVMILVIMGMVMRIVNPIKTMI</sequence>
<gene>
    <name evidence="9" type="ORF">POM88_031200</name>
</gene>
<dbReference type="PANTHER" id="PTHR23515">
    <property type="entry name" value="HIGH-AFFINITY NITRATE TRANSPORTER 2.3"/>
    <property type="match status" value="1"/>
</dbReference>
<evidence type="ECO:0000256" key="7">
    <source>
        <dbReference type="ARBA" id="ARBA00044504"/>
    </source>
</evidence>
<keyword evidence="5" id="KW-0534">Nitrate assimilation</keyword>
<evidence type="ECO:0008006" key="11">
    <source>
        <dbReference type="Google" id="ProtNLM"/>
    </source>
</evidence>
<keyword evidence="10" id="KW-1185">Reference proteome</keyword>
<keyword evidence="4 8" id="KW-1133">Transmembrane helix</keyword>
<dbReference type="InterPro" id="IPR044772">
    <property type="entry name" value="NO3_transporter"/>
</dbReference>
<evidence type="ECO:0000256" key="6">
    <source>
        <dbReference type="ARBA" id="ARBA00023136"/>
    </source>
</evidence>
<feature type="transmembrane region" description="Helical" evidence="8">
    <location>
        <begin position="170"/>
        <end position="191"/>
    </location>
</feature>
<evidence type="ECO:0000256" key="5">
    <source>
        <dbReference type="ARBA" id="ARBA00023063"/>
    </source>
</evidence>
<dbReference type="AlphaFoldDB" id="A0AAD8HWY1"/>
<evidence type="ECO:0000313" key="10">
    <source>
        <dbReference type="Proteomes" id="UP001237642"/>
    </source>
</evidence>
<evidence type="ECO:0000256" key="4">
    <source>
        <dbReference type="ARBA" id="ARBA00022989"/>
    </source>
</evidence>
<accession>A0AAD8HWY1</accession>
<feature type="transmembrane region" description="Helical" evidence="8">
    <location>
        <begin position="281"/>
        <end position="298"/>
    </location>
</feature>
<comment type="subcellular location">
    <subcellularLocation>
        <location evidence="1">Membrane</location>
        <topology evidence="1">Multi-pass membrane protein</topology>
    </subcellularLocation>
</comment>
<keyword evidence="6 8" id="KW-0472">Membrane</keyword>
<reference evidence="9" key="1">
    <citation type="submission" date="2023-02" db="EMBL/GenBank/DDBJ databases">
        <title>Genome of toxic invasive species Heracleum sosnowskyi carries increased number of genes despite the absence of recent whole-genome duplications.</title>
        <authorList>
            <person name="Schelkunov M."/>
            <person name="Shtratnikova V."/>
            <person name="Makarenko M."/>
            <person name="Klepikova A."/>
            <person name="Omelchenko D."/>
            <person name="Novikova G."/>
            <person name="Obukhova E."/>
            <person name="Bogdanov V."/>
            <person name="Penin A."/>
            <person name="Logacheva M."/>
        </authorList>
    </citation>
    <scope>NUCLEOTIDE SEQUENCE</scope>
    <source>
        <strain evidence="9">Hsosn_3</strain>
        <tissue evidence="9">Leaf</tissue>
    </source>
</reference>
<dbReference type="InterPro" id="IPR036259">
    <property type="entry name" value="MFS_trans_sf"/>
</dbReference>
<feature type="transmembrane region" description="Helical" evidence="8">
    <location>
        <begin position="212"/>
        <end position="232"/>
    </location>
</feature>
<comment type="similarity">
    <text evidence="2">Belongs to the major facilitator superfamily. Nitrate/nitrite porter (TC 2.A.1.8) family.</text>
</comment>
<dbReference type="Proteomes" id="UP001237642">
    <property type="component" value="Unassembled WGS sequence"/>
</dbReference>
<evidence type="ECO:0000256" key="1">
    <source>
        <dbReference type="ARBA" id="ARBA00004141"/>
    </source>
</evidence>
<reference evidence="9" key="2">
    <citation type="submission" date="2023-05" db="EMBL/GenBank/DDBJ databases">
        <authorList>
            <person name="Schelkunov M.I."/>
        </authorList>
    </citation>
    <scope>NUCLEOTIDE SEQUENCE</scope>
    <source>
        <strain evidence="9">Hsosn_3</strain>
        <tissue evidence="9">Leaf</tissue>
    </source>
</reference>
<dbReference type="FunFam" id="1.20.1250.20:FF:000053">
    <property type="entry name" value="Nitrate transporter 2.1"/>
    <property type="match status" value="1"/>
</dbReference>
<evidence type="ECO:0000256" key="8">
    <source>
        <dbReference type="SAM" id="Phobius"/>
    </source>
</evidence>
<dbReference type="EMBL" id="JAUIZM010000007">
    <property type="protein sequence ID" value="KAK1375007.1"/>
    <property type="molecule type" value="Genomic_DNA"/>
</dbReference>
<feature type="transmembrane region" description="Helical" evidence="8">
    <location>
        <begin position="29"/>
        <end position="58"/>
    </location>
</feature>
<dbReference type="GO" id="GO:0042128">
    <property type="term" value="P:nitrate assimilation"/>
    <property type="evidence" value="ECO:0007669"/>
    <property type="project" value="UniProtKB-KW"/>
</dbReference>
<protein>
    <recommendedName>
        <fullName evidence="11">High affinity nitrate transporter</fullName>
    </recommendedName>
</protein>
<keyword evidence="3 8" id="KW-0812">Transmembrane</keyword>
<name>A0AAD8HWY1_9APIA</name>
<evidence type="ECO:0000256" key="3">
    <source>
        <dbReference type="ARBA" id="ARBA00022692"/>
    </source>
</evidence>
<comment type="similarity">
    <text evidence="7">Belongs to the major facilitator superfamily. Phosphate:H(+) symporter (TC 2.A.1.9) family.</text>
</comment>
<comment type="caution">
    <text evidence="9">The sequence shown here is derived from an EMBL/GenBank/DDBJ whole genome shotgun (WGS) entry which is preliminary data.</text>
</comment>
<dbReference type="GO" id="GO:0016020">
    <property type="term" value="C:membrane"/>
    <property type="evidence" value="ECO:0007669"/>
    <property type="project" value="UniProtKB-SubCell"/>
</dbReference>
<dbReference type="Gene3D" id="1.20.1250.20">
    <property type="entry name" value="MFS general substrate transporter like domains"/>
    <property type="match status" value="1"/>
</dbReference>